<reference evidence="1 2" key="1">
    <citation type="journal article" date="2021" name="Int. J. Syst. Evol. Microbiol.">
        <title>Reticulibacter mediterranei gen. nov., sp. nov., within the new family Reticulibacteraceae fam. nov., and Ktedonospora formicarum gen. nov., sp. nov., Ktedonobacter robiniae sp. nov., Dictyobacter formicarum sp. nov. and Dictyobacter arantiisoli sp. nov., belonging to the class Ktedonobacteria.</title>
        <authorList>
            <person name="Yabe S."/>
            <person name="Zheng Y."/>
            <person name="Wang C.M."/>
            <person name="Sakai Y."/>
            <person name="Abe K."/>
            <person name="Yokota A."/>
            <person name="Donadio S."/>
            <person name="Cavaletti L."/>
            <person name="Monciardini P."/>
        </authorList>
    </citation>
    <scope>NUCLEOTIDE SEQUENCE [LARGE SCALE GENOMIC DNA]</scope>
    <source>
        <strain evidence="1 2">SOSP1-9</strain>
    </source>
</reference>
<proteinExistence type="predicted"/>
<evidence type="ECO:0000313" key="2">
    <source>
        <dbReference type="Proteomes" id="UP000635565"/>
    </source>
</evidence>
<dbReference type="Proteomes" id="UP000635565">
    <property type="component" value="Unassembled WGS sequence"/>
</dbReference>
<sequence length="56" mass="6365">MLFVGLRSIAGLTDNTDDLLHNIQYIYQHNIQQKLGANFPSQNILIAVRQIDGVRQ</sequence>
<dbReference type="EMBL" id="BNJJ01000003">
    <property type="protein sequence ID" value="GHO83056.1"/>
    <property type="molecule type" value="Genomic_DNA"/>
</dbReference>
<organism evidence="1 2">
    <name type="scientific">Dictyobacter formicarum</name>
    <dbReference type="NCBI Taxonomy" id="2778368"/>
    <lineage>
        <taxon>Bacteria</taxon>
        <taxon>Bacillati</taxon>
        <taxon>Chloroflexota</taxon>
        <taxon>Ktedonobacteria</taxon>
        <taxon>Ktedonobacterales</taxon>
        <taxon>Dictyobacteraceae</taxon>
        <taxon>Dictyobacter</taxon>
    </lineage>
</organism>
<keyword evidence="2" id="KW-1185">Reference proteome</keyword>
<gene>
    <name evidence="1" type="ORF">KSZ_10620</name>
</gene>
<comment type="caution">
    <text evidence="1">The sequence shown here is derived from an EMBL/GenBank/DDBJ whole genome shotgun (WGS) entry which is preliminary data.</text>
</comment>
<evidence type="ECO:0000313" key="1">
    <source>
        <dbReference type="EMBL" id="GHO83056.1"/>
    </source>
</evidence>
<name>A0ABQ3VD16_9CHLR</name>
<accession>A0ABQ3VD16</accession>
<protein>
    <submittedName>
        <fullName evidence="1">Uncharacterized protein</fullName>
    </submittedName>
</protein>